<feature type="region of interest" description="Disordered" evidence="8">
    <location>
        <begin position="105"/>
        <end position="132"/>
    </location>
</feature>
<keyword evidence="4 7" id="KW-0255">Endonuclease</keyword>
<comment type="function">
    <text evidence="7">Endonuclease that specifically degrades the RNA of RNA-DNA hybrids.</text>
</comment>
<proteinExistence type="inferred from homology"/>
<dbReference type="Pfam" id="PF01351">
    <property type="entry name" value="RNase_HII"/>
    <property type="match status" value="1"/>
</dbReference>
<feature type="region of interest" description="Disordered" evidence="8">
    <location>
        <begin position="227"/>
        <end position="272"/>
    </location>
</feature>
<keyword evidence="2 7" id="KW-0540">Nuclease</keyword>
<dbReference type="Proteomes" id="UP000818624">
    <property type="component" value="Chromosome 2"/>
</dbReference>
<dbReference type="PROSITE" id="PS51975">
    <property type="entry name" value="RNASE_H_2"/>
    <property type="match status" value="1"/>
</dbReference>
<protein>
    <recommendedName>
        <fullName evidence="7">Ribonuclease</fullName>
        <ecNumber evidence="7">3.1.26.4</ecNumber>
    </recommendedName>
</protein>
<dbReference type="InterPro" id="IPR024567">
    <property type="entry name" value="RNase_HII/HIII_dom"/>
</dbReference>
<keyword evidence="3" id="KW-0479">Metal-binding</keyword>
<dbReference type="EMBL" id="CP046235">
    <property type="protein sequence ID" value="WFD47453.1"/>
    <property type="molecule type" value="Genomic_DNA"/>
</dbReference>
<dbReference type="Gene3D" id="1.10.10.460">
    <property type="entry name" value="Ribonuclease hii. Domain 2"/>
    <property type="match status" value="1"/>
</dbReference>
<dbReference type="EC" id="3.1.26.4" evidence="7"/>
<comment type="similarity">
    <text evidence="7">Belongs to the RNase HII family.</text>
</comment>
<feature type="domain" description="RNase H type-2" evidence="9">
    <location>
        <begin position="1"/>
        <end position="174"/>
    </location>
</feature>
<evidence type="ECO:0000313" key="11">
    <source>
        <dbReference type="Proteomes" id="UP000818624"/>
    </source>
</evidence>
<comment type="catalytic activity">
    <reaction evidence="1 7">
        <text>Endonucleolytic cleavage to 5'-phosphomonoester.</text>
        <dbReference type="EC" id="3.1.26.4"/>
    </reaction>
</comment>
<dbReference type="Gene3D" id="3.30.420.10">
    <property type="entry name" value="Ribonuclease H-like superfamily/Ribonuclease H"/>
    <property type="match status" value="1"/>
</dbReference>
<sequence>MRRARTPPCYSSRAFSTQASTSPRYAASLTPQIFVDTVGDPNSYKRLLQSHFPRHTHIEWTVTRKADAIYPIVGAASIAAKVTRDRCLEHWMYAERNLVLPSSLEGAAGQKRKHEDDEQAEEEEASAYVTGSGYPGDPRTVRYLQETLDPVFGWAGIVRFSWATAKTMLEEARPTRGSRRGQDAGADDVAYSPFGTRLPSATRGYTVRWIDEPATLTDFFSRAAPRKIGAPRGMSTKAKAPAEAPAPAPALPVPQRLQQADQEAQRKQRSALWRDLSLSHASATDLFG</sequence>
<evidence type="ECO:0000313" key="10">
    <source>
        <dbReference type="EMBL" id="WFD47453.1"/>
    </source>
</evidence>
<reference evidence="10 11" key="1">
    <citation type="journal article" date="2020" name="Elife">
        <title>Loss of centromere function drives karyotype evolution in closely related Malassezia species.</title>
        <authorList>
            <person name="Sankaranarayanan S.R."/>
            <person name="Ianiri G."/>
            <person name="Coelho M.A."/>
            <person name="Reza M.H."/>
            <person name="Thimmappa B.C."/>
            <person name="Ganguly P."/>
            <person name="Vadnala R.N."/>
            <person name="Sun S."/>
            <person name="Siddharthan R."/>
            <person name="Tellgren-Roth C."/>
            <person name="Dawson T.L."/>
            <person name="Heitman J."/>
            <person name="Sanyal K."/>
        </authorList>
    </citation>
    <scope>NUCLEOTIDE SEQUENCE [LARGE SCALE GENOMIC DNA]</scope>
    <source>
        <strain evidence="10">CBS14141</strain>
    </source>
</reference>
<dbReference type="InterPro" id="IPR012337">
    <property type="entry name" value="RNaseH-like_sf"/>
</dbReference>
<evidence type="ECO:0000256" key="8">
    <source>
        <dbReference type="SAM" id="MobiDB-lite"/>
    </source>
</evidence>
<evidence type="ECO:0000256" key="6">
    <source>
        <dbReference type="PROSITE-ProRule" id="PRU01319"/>
    </source>
</evidence>
<keyword evidence="5 7" id="KW-0378">Hydrolase</keyword>
<evidence type="ECO:0000256" key="4">
    <source>
        <dbReference type="ARBA" id="ARBA00022759"/>
    </source>
</evidence>
<evidence type="ECO:0000256" key="5">
    <source>
        <dbReference type="ARBA" id="ARBA00022801"/>
    </source>
</evidence>
<gene>
    <name evidence="10" type="ORF">GLX27_002104</name>
</gene>
<dbReference type="GO" id="GO:0004523">
    <property type="term" value="F:RNA-DNA hybrid ribonuclease activity"/>
    <property type="evidence" value="ECO:0007669"/>
    <property type="project" value="UniProtKB-EC"/>
</dbReference>
<evidence type="ECO:0000256" key="1">
    <source>
        <dbReference type="ARBA" id="ARBA00000077"/>
    </source>
</evidence>
<dbReference type="PANTHER" id="PTHR10954:SF7">
    <property type="entry name" value="RIBONUCLEASE H2 SUBUNIT A"/>
    <property type="match status" value="1"/>
</dbReference>
<evidence type="ECO:0000256" key="2">
    <source>
        <dbReference type="ARBA" id="ARBA00022722"/>
    </source>
</evidence>
<keyword evidence="11" id="KW-1185">Reference proteome</keyword>
<organism evidence="10 11">
    <name type="scientific">Malassezia furfur</name>
    <name type="common">Pityriasis versicolor infection agent</name>
    <name type="synonym">Pityrosporum furfur</name>
    <dbReference type="NCBI Taxonomy" id="55194"/>
    <lineage>
        <taxon>Eukaryota</taxon>
        <taxon>Fungi</taxon>
        <taxon>Dikarya</taxon>
        <taxon>Basidiomycota</taxon>
        <taxon>Ustilaginomycotina</taxon>
        <taxon>Malasseziomycetes</taxon>
        <taxon>Malasseziales</taxon>
        <taxon>Malasseziaceae</taxon>
        <taxon>Malassezia</taxon>
    </lineage>
</organism>
<dbReference type="InterPro" id="IPR023160">
    <property type="entry name" value="RNase_HII_hlx-loop-hlx_cap_dom"/>
</dbReference>
<evidence type="ECO:0000259" key="9">
    <source>
        <dbReference type="PROSITE" id="PS51975"/>
    </source>
</evidence>
<dbReference type="SUPFAM" id="SSF53098">
    <property type="entry name" value="Ribonuclease H-like"/>
    <property type="match status" value="1"/>
</dbReference>
<dbReference type="PANTHER" id="PTHR10954">
    <property type="entry name" value="RIBONUCLEASE H2 SUBUNIT A"/>
    <property type="match status" value="1"/>
</dbReference>
<evidence type="ECO:0000256" key="7">
    <source>
        <dbReference type="RuleBase" id="RU003515"/>
    </source>
</evidence>
<accession>A0ABY8EPE9</accession>
<comment type="caution">
    <text evidence="6">Lacks conserved residue(s) required for the propagation of feature annotation.</text>
</comment>
<dbReference type="InterPro" id="IPR036397">
    <property type="entry name" value="RNaseH_sf"/>
</dbReference>
<dbReference type="InterPro" id="IPR001352">
    <property type="entry name" value="RNase_HII/HIII"/>
</dbReference>
<name>A0ABY8EPE9_MALFU</name>
<evidence type="ECO:0000256" key="3">
    <source>
        <dbReference type="ARBA" id="ARBA00022723"/>
    </source>
</evidence>